<proteinExistence type="predicted"/>
<sequence length="45" mass="4778">MHIIDSGADAARFAGTDAVAFRAGKRSQYPRPPAASDVYRTLKAA</sequence>
<evidence type="ECO:0000313" key="2">
    <source>
        <dbReference type="Proteomes" id="UP000528185"/>
    </source>
</evidence>
<accession>A0AAN2DFT2</accession>
<dbReference type="EMBL" id="CAICSX020000002">
    <property type="protein sequence ID" value="CAD0216379.1"/>
    <property type="molecule type" value="Genomic_DNA"/>
</dbReference>
<organism evidence="1 2">
    <name type="scientific">Rhizobium rhizogenes</name>
    <name type="common">Agrobacterium rhizogenes</name>
    <dbReference type="NCBI Taxonomy" id="359"/>
    <lineage>
        <taxon>Bacteria</taxon>
        <taxon>Pseudomonadati</taxon>
        <taxon>Pseudomonadota</taxon>
        <taxon>Alphaproteobacteria</taxon>
        <taxon>Hyphomicrobiales</taxon>
        <taxon>Rhizobiaceae</taxon>
        <taxon>Rhizobium/Agrobacterium group</taxon>
        <taxon>Rhizobium</taxon>
    </lineage>
</organism>
<protein>
    <submittedName>
        <fullName evidence="1">Uncharacterized protein</fullName>
    </submittedName>
</protein>
<name>A0AAN2DFT2_RHIRH</name>
<reference evidence="1 2" key="1">
    <citation type="submission" date="2020-06" db="EMBL/GenBank/DDBJ databases">
        <authorList>
            <person name="De Coninck B."/>
            <person name="Ibrahim H."/>
        </authorList>
    </citation>
    <scope>NUCLEOTIDE SEQUENCE [LARGE SCALE GENOMIC DNA]</scope>
    <source>
        <strain evidence="1">Ag_rhizogenes_K599</strain>
    </source>
</reference>
<dbReference type="Proteomes" id="UP000528185">
    <property type="component" value="Unassembled WGS sequence"/>
</dbReference>
<dbReference type="RefSeq" id="WP_162883112.1">
    <property type="nucleotide sequence ID" value="NZ_CAICSX020000002.1"/>
</dbReference>
<evidence type="ECO:0000313" key="1">
    <source>
        <dbReference type="EMBL" id="CAD0216379.1"/>
    </source>
</evidence>
<dbReference type="AlphaFoldDB" id="A0AAN2DFT2"/>
<comment type="caution">
    <text evidence="1">The sequence shown here is derived from an EMBL/GenBank/DDBJ whole genome shotgun (WGS) entry which is preliminary data.</text>
</comment>
<gene>
    <name evidence="1" type="ORF">AGRHK599_LOCUS4642</name>
</gene>